<dbReference type="Proteomes" id="UP000028826">
    <property type="component" value="Unassembled WGS sequence"/>
</dbReference>
<proteinExistence type="predicted"/>
<dbReference type="OrthoDB" id="8100653at2"/>
<name>A0A086XXM7_9RHOB</name>
<accession>A0A086XXM7</accession>
<dbReference type="RefSeq" id="WP_035713683.1">
    <property type="nucleotide sequence ID" value="NZ_CAMIFG010000129.1"/>
</dbReference>
<evidence type="ECO:0000313" key="1">
    <source>
        <dbReference type="EMBL" id="KFI26777.1"/>
    </source>
</evidence>
<comment type="caution">
    <text evidence="1">The sequence shown here is derived from an EMBL/GenBank/DDBJ whole genome shotgun (WGS) entry which is preliminary data.</text>
</comment>
<protein>
    <submittedName>
        <fullName evidence="1">Uncharacterized protein</fullName>
    </submittedName>
</protein>
<evidence type="ECO:0000313" key="2">
    <source>
        <dbReference type="Proteomes" id="UP000028826"/>
    </source>
</evidence>
<organism evidence="1 2">
    <name type="scientific">Haematobacter massiliensis</name>
    <dbReference type="NCBI Taxonomy" id="195105"/>
    <lineage>
        <taxon>Bacteria</taxon>
        <taxon>Pseudomonadati</taxon>
        <taxon>Pseudomonadota</taxon>
        <taxon>Alphaproteobacteria</taxon>
        <taxon>Rhodobacterales</taxon>
        <taxon>Paracoccaceae</taxon>
        <taxon>Haematobacter</taxon>
    </lineage>
</organism>
<gene>
    <name evidence="1" type="ORF">CN97_02475</name>
</gene>
<dbReference type="AlphaFoldDB" id="A0A086XXM7"/>
<sequence length="92" mass="9608">MNLLNLFMSQLADPFRIGLLIALTFTISNTRATTGVLVPSLAGIAFVAALIPMTLHQGQPFMAAFATGLVANALILGVVMALRGAALRVIRG</sequence>
<reference evidence="1 2" key="1">
    <citation type="submission" date="2014-03" db="EMBL/GenBank/DDBJ databases">
        <title>Genome of Haematobacter massiliensis CCUG 47968.</title>
        <authorList>
            <person name="Wang D."/>
            <person name="Wang G."/>
        </authorList>
    </citation>
    <scope>NUCLEOTIDE SEQUENCE [LARGE SCALE GENOMIC DNA]</scope>
    <source>
        <strain evidence="1 2">CCUG 47968</strain>
    </source>
</reference>
<dbReference type="eggNOG" id="ENOG5033HF3">
    <property type="taxonomic scope" value="Bacteria"/>
</dbReference>
<keyword evidence="2" id="KW-1185">Reference proteome</keyword>
<dbReference type="EMBL" id="JGYG01000014">
    <property type="protein sequence ID" value="KFI26777.1"/>
    <property type="molecule type" value="Genomic_DNA"/>
</dbReference>